<gene>
    <name evidence="3" type="ORF">MF626_000199</name>
</gene>
<dbReference type="InterPro" id="IPR006531">
    <property type="entry name" value="Gp5/Vgr_OB"/>
</dbReference>
<dbReference type="Pfam" id="PF04717">
    <property type="entry name" value="Phage_base_V"/>
    <property type="match status" value="1"/>
</dbReference>
<evidence type="ECO:0000256" key="1">
    <source>
        <dbReference type="SAM" id="MobiDB-lite"/>
    </source>
</evidence>
<proteinExistence type="predicted"/>
<protein>
    <submittedName>
        <fullName evidence="3">Phage baseplate assembly protein V</fullName>
    </submittedName>
</protein>
<dbReference type="RefSeq" id="WP_250260705.1">
    <property type="nucleotide sequence ID" value="NZ_CP097770.1"/>
</dbReference>
<feature type="compositionally biased region" description="Basic and acidic residues" evidence="1">
    <location>
        <begin position="364"/>
        <end position="383"/>
    </location>
</feature>
<feature type="region of interest" description="Disordered" evidence="1">
    <location>
        <begin position="357"/>
        <end position="383"/>
    </location>
</feature>
<evidence type="ECO:0000259" key="2">
    <source>
        <dbReference type="Pfam" id="PF04717"/>
    </source>
</evidence>
<feature type="domain" description="Gp5/Type VI secretion system Vgr protein OB-fold" evidence="2">
    <location>
        <begin position="298"/>
        <end position="357"/>
    </location>
</feature>
<evidence type="ECO:0000313" key="3">
    <source>
        <dbReference type="EMBL" id="URJ50825.1"/>
    </source>
</evidence>
<name>A0AAE9IEF3_PAEPO</name>
<dbReference type="EMBL" id="CP097770">
    <property type="protein sequence ID" value="URJ50825.1"/>
    <property type="molecule type" value="Genomic_DNA"/>
</dbReference>
<dbReference type="Proteomes" id="UP001055784">
    <property type="component" value="Chromosome"/>
</dbReference>
<sequence>MKVLSTTYSNVQITPYQLVNLQELTIEKQLNHHTRLKFTAIVPEELKDTYVEMTEADSLIEVSQFTEEGEYLLIFSGTVLEIEVKFVRGVYYLEVEAISHTYKLDICKKSRSFQDKHMKMAGLLKVIANDYPGIDIIDSATAGASLNQLTIQYRETDWEFLKRIASRYHTSLMPASTFSTPKFYFGVEEVNAPVNLENYHYTISKRMSSFRYFSENGTATIQENHFIDYIVETNHVLELGNQVTFHGKTLFIYKALTEMSKGILKCIYTLTSHEGLRHREIFNEQMIGLSLQGKVIALQRDRVKVHLEIDVVQAKDKAHWFPYATGYTAEGHSGWYVMPEIGDTVRVYFPAHQEQEGFASSSARQDRTKDGYNKIDSPDTKIFRTPHGKEIRMTPDEIVITGKDGAIFIQLNQGSGIQIVSDKAISFSAGGNIHMSAGKKIKISAGEEVALSSQSSNIVLGGDTSVIGSEVKTN</sequence>
<organism evidence="3 4">
    <name type="scientific">Paenibacillus polymyxa</name>
    <name type="common">Bacillus polymyxa</name>
    <dbReference type="NCBI Taxonomy" id="1406"/>
    <lineage>
        <taxon>Bacteria</taxon>
        <taxon>Bacillati</taxon>
        <taxon>Bacillota</taxon>
        <taxon>Bacilli</taxon>
        <taxon>Bacillales</taxon>
        <taxon>Paenibacillaceae</taxon>
        <taxon>Paenibacillus</taxon>
    </lineage>
</organism>
<dbReference type="SUPFAM" id="SSF69279">
    <property type="entry name" value="Phage tail proteins"/>
    <property type="match status" value="1"/>
</dbReference>
<reference evidence="3" key="1">
    <citation type="submission" date="2022-11" db="EMBL/GenBank/DDBJ databases">
        <authorList>
            <person name="Vasilchenko N.G."/>
            <person name="Prazdnova E.V."/>
            <person name="Gorovtsov A.V."/>
            <person name="Chistyakov V.A."/>
            <person name="Pak M.L."/>
        </authorList>
    </citation>
    <scope>NUCLEOTIDE SEQUENCE</scope>
    <source>
        <strain evidence="3">R 4.5</strain>
    </source>
</reference>
<accession>A0AAE9IEF3</accession>
<dbReference type="AlphaFoldDB" id="A0AAE9IEF3"/>
<evidence type="ECO:0000313" key="4">
    <source>
        <dbReference type="Proteomes" id="UP001055784"/>
    </source>
</evidence>
<dbReference type="Gene3D" id="3.55.50.10">
    <property type="entry name" value="Baseplate protein-like domains"/>
    <property type="match status" value="1"/>
</dbReference>